<feature type="domain" description="EGF-like" evidence="8">
    <location>
        <begin position="232"/>
        <end position="272"/>
    </location>
</feature>
<dbReference type="PROSITE" id="PS00022">
    <property type="entry name" value="EGF_1"/>
    <property type="match status" value="3"/>
</dbReference>
<dbReference type="Gene3D" id="2.10.25.10">
    <property type="entry name" value="Laminin"/>
    <property type="match status" value="6"/>
</dbReference>
<dbReference type="Ensembl" id="ENSAOWT00000014188.1">
    <property type="protein sequence ID" value="ENSAOWP00000012485.1"/>
    <property type="gene ID" value="ENSAOWG00000008526.1"/>
</dbReference>
<evidence type="ECO:0000259" key="8">
    <source>
        <dbReference type="PROSITE" id="PS50026"/>
    </source>
</evidence>
<dbReference type="Pfam" id="PF12661">
    <property type="entry name" value="hEGF"/>
    <property type="match status" value="1"/>
</dbReference>
<dbReference type="SUPFAM" id="SSF57196">
    <property type="entry name" value="EGF/Laminin"/>
    <property type="match status" value="3"/>
</dbReference>
<comment type="caution">
    <text evidence="6">Lacks conserved residue(s) required for the propagation of feature annotation.</text>
</comment>
<dbReference type="PROSITE" id="PS01186">
    <property type="entry name" value="EGF_2"/>
    <property type="match status" value="6"/>
</dbReference>
<feature type="signal peptide" evidence="7">
    <location>
        <begin position="1"/>
        <end position="28"/>
    </location>
</feature>
<dbReference type="FunFam" id="2.10.25.10:FF:000010">
    <property type="entry name" value="Pro-epidermal growth factor"/>
    <property type="match status" value="1"/>
</dbReference>
<keyword evidence="11" id="KW-1185">Reference proteome</keyword>
<evidence type="ECO:0000313" key="10">
    <source>
        <dbReference type="Ensembl" id="ENSAOWP00000012485.1"/>
    </source>
</evidence>
<evidence type="ECO:0000256" key="4">
    <source>
        <dbReference type="ARBA" id="ARBA00023157"/>
    </source>
</evidence>
<accession>A0A8B9PNW0</accession>
<dbReference type="InterPro" id="IPR000152">
    <property type="entry name" value="EGF-type_Asp/Asn_hydroxyl_site"/>
</dbReference>
<feature type="domain" description="EGF-like" evidence="8">
    <location>
        <begin position="114"/>
        <end position="148"/>
    </location>
</feature>
<organism evidence="10 11">
    <name type="scientific">Apteryx owenii</name>
    <name type="common">Little spotted kiwi</name>
    <dbReference type="NCBI Taxonomy" id="8824"/>
    <lineage>
        <taxon>Eukaryota</taxon>
        <taxon>Metazoa</taxon>
        <taxon>Chordata</taxon>
        <taxon>Craniata</taxon>
        <taxon>Vertebrata</taxon>
        <taxon>Euteleostomi</taxon>
        <taxon>Archelosauria</taxon>
        <taxon>Archosauria</taxon>
        <taxon>Dinosauria</taxon>
        <taxon>Saurischia</taxon>
        <taxon>Theropoda</taxon>
        <taxon>Coelurosauria</taxon>
        <taxon>Aves</taxon>
        <taxon>Palaeognathae</taxon>
        <taxon>Apterygiformes</taxon>
        <taxon>Apterygidae</taxon>
        <taxon>Apteryx</taxon>
    </lineage>
</organism>
<reference evidence="10" key="1">
    <citation type="submission" date="2025-08" db="UniProtKB">
        <authorList>
            <consortium name="Ensembl"/>
        </authorList>
    </citation>
    <scope>IDENTIFICATION</scope>
</reference>
<keyword evidence="1 6" id="KW-0245">EGF-like domain</keyword>
<dbReference type="PROSITE" id="PS50026">
    <property type="entry name" value="EGF_3"/>
    <property type="match status" value="3"/>
</dbReference>
<dbReference type="FunFam" id="2.170.300.10:FF:000041">
    <property type="entry name" value="Tyrosine protein kinase receptor tie-1, putative"/>
    <property type="match status" value="1"/>
</dbReference>
<dbReference type="AlphaFoldDB" id="A0A8B9PNW0"/>
<reference evidence="10" key="2">
    <citation type="submission" date="2025-09" db="UniProtKB">
        <authorList>
            <consortium name="Ensembl"/>
        </authorList>
    </citation>
    <scope>IDENTIFICATION</scope>
</reference>
<dbReference type="Proteomes" id="UP000694424">
    <property type="component" value="Unplaced"/>
</dbReference>
<evidence type="ECO:0000256" key="7">
    <source>
        <dbReference type="SAM" id="SignalP"/>
    </source>
</evidence>
<evidence type="ECO:0000256" key="6">
    <source>
        <dbReference type="PROSITE-ProRule" id="PRU00076"/>
    </source>
</evidence>
<sequence>MKANAVLLRNPNVMIVLCVFCWCKCRYADSSKHLFLCDRPNVCAEQELAVVGHRQPCVQAFTRVVKVWKQDCGGQLWCAGYERRTAYYTAYRQVYALTHQTAYKCCPGWAQRAGAAGCLHLCFNGGNCIEGSSQLCHCPSGFQGPRCQYDVDECQVHNGGCQHRCVNTLGSYYCACKLGFRLHTDGRTCIRKNPCADRNGGCMHQCHNRRGTAHCECHPGYRLAADNKACEDVNECLTGLAMCAHQCLNTRGSFKCTCNPGYELGADGKQCYRIEMEIVNSCEANNGGCSHTCHHTSSGPACTCNFGYQLEEDQKTCTDINECDSGSHSCCLQDCYNYPGGYECACYAGYRLNTDGCGCDALDVPVEALDGRPWGLYCPNCQSSWSSLGKAFLASASLVAVCLEHTFGHDCSLSCEDCRNGGACNEDQTGCDCPEGWTGIICNQSDQSEVRRRENSLSLLIGCPKGFYGKQCRKKCNCANRGRCHRIYGACLCDPGLYGRYCHLVCPKWVFGPGCSEECLCVQHHTQDCDKKDGSCTCKPGYRGKWCETSELPPPARSGSRCSAATRCLR</sequence>
<dbReference type="InterPro" id="IPR009030">
    <property type="entry name" value="Growth_fac_rcpt_cys_sf"/>
</dbReference>
<dbReference type="PANTHER" id="PTHR24035">
    <property type="entry name" value="MULTIPLE EPIDERMAL GROWTH FACTOR-LIKE DOMAINS PROTEIN"/>
    <property type="match status" value="1"/>
</dbReference>
<dbReference type="SMART" id="SM00181">
    <property type="entry name" value="EGF"/>
    <property type="match status" value="9"/>
</dbReference>
<dbReference type="PROSITE" id="PS00010">
    <property type="entry name" value="ASX_HYDROXYL"/>
    <property type="match status" value="2"/>
</dbReference>
<evidence type="ECO:0000256" key="2">
    <source>
        <dbReference type="ARBA" id="ARBA00022729"/>
    </source>
</evidence>
<dbReference type="PANTHER" id="PTHR24035:SF137">
    <property type="entry name" value="MULTIPLE EPIDERMAL GROWTH FACTOR-LIKE DOMAINS PROTEIN 6"/>
    <property type="match status" value="1"/>
</dbReference>
<proteinExistence type="predicted"/>
<dbReference type="PRINTS" id="PR00011">
    <property type="entry name" value="EGFLAMININ"/>
</dbReference>
<dbReference type="PROSITE" id="PS51041">
    <property type="entry name" value="EMI"/>
    <property type="match status" value="1"/>
</dbReference>
<dbReference type="GO" id="GO:0005509">
    <property type="term" value="F:calcium ion binding"/>
    <property type="evidence" value="ECO:0007669"/>
    <property type="project" value="InterPro"/>
</dbReference>
<dbReference type="SMART" id="SM00179">
    <property type="entry name" value="EGF_CA"/>
    <property type="match status" value="5"/>
</dbReference>
<keyword evidence="3" id="KW-0677">Repeat</keyword>
<keyword evidence="4 6" id="KW-1015">Disulfide bond</keyword>
<evidence type="ECO:0000313" key="11">
    <source>
        <dbReference type="Proteomes" id="UP000694424"/>
    </source>
</evidence>
<name>A0A8B9PNW0_APTOW</name>
<dbReference type="InterPro" id="IPR001881">
    <property type="entry name" value="EGF-like_Ca-bd_dom"/>
</dbReference>
<feature type="chain" id="PRO_5034837831" description="Multiple epidermal growth factor-like domains protein 6" evidence="7">
    <location>
        <begin position="29"/>
        <end position="570"/>
    </location>
</feature>
<dbReference type="Gene3D" id="2.170.300.10">
    <property type="entry name" value="Tie2 ligand-binding domain superfamily"/>
    <property type="match status" value="1"/>
</dbReference>
<evidence type="ECO:0000256" key="5">
    <source>
        <dbReference type="ARBA" id="ARBA00023180"/>
    </source>
</evidence>
<dbReference type="FunFam" id="2.10.25.10:FF:000037">
    <property type="entry name" value="Signal peptide, CUB domain and EGF-like domain-containing 2"/>
    <property type="match status" value="2"/>
</dbReference>
<keyword evidence="2 7" id="KW-0732">Signal</keyword>
<evidence type="ECO:0008006" key="12">
    <source>
        <dbReference type="Google" id="ProtNLM"/>
    </source>
</evidence>
<evidence type="ECO:0000256" key="3">
    <source>
        <dbReference type="ARBA" id="ARBA00022737"/>
    </source>
</evidence>
<dbReference type="SUPFAM" id="SSF57184">
    <property type="entry name" value="Growth factor receptor domain"/>
    <property type="match status" value="1"/>
</dbReference>
<keyword evidence="5" id="KW-0325">Glycoprotein</keyword>
<evidence type="ECO:0000259" key="9">
    <source>
        <dbReference type="PROSITE" id="PS51041"/>
    </source>
</evidence>
<feature type="domain" description="EGF-like" evidence="8">
    <location>
        <begin position="150"/>
        <end position="190"/>
    </location>
</feature>
<protein>
    <recommendedName>
        <fullName evidence="12">Multiple epidermal growth factor-like domains protein 6</fullName>
    </recommendedName>
</protein>
<feature type="domain" description="EMI" evidence="9">
    <location>
        <begin position="39"/>
        <end position="120"/>
    </location>
</feature>
<dbReference type="Pfam" id="PF07645">
    <property type="entry name" value="EGF_CA"/>
    <property type="match status" value="2"/>
</dbReference>
<feature type="disulfide bond" evidence="6">
    <location>
        <begin position="138"/>
        <end position="147"/>
    </location>
</feature>
<dbReference type="InterPro" id="IPR018097">
    <property type="entry name" value="EGF_Ca-bd_CS"/>
</dbReference>
<dbReference type="InterPro" id="IPR013032">
    <property type="entry name" value="EGF-like_CS"/>
</dbReference>
<dbReference type="InterPro" id="IPR052108">
    <property type="entry name" value="MEGF/SIB"/>
</dbReference>
<evidence type="ECO:0000256" key="1">
    <source>
        <dbReference type="ARBA" id="ARBA00022536"/>
    </source>
</evidence>
<dbReference type="InterPro" id="IPR011489">
    <property type="entry name" value="EMI_domain"/>
</dbReference>
<dbReference type="Pfam" id="PF14670">
    <property type="entry name" value="FXa_inhibition"/>
    <property type="match status" value="3"/>
</dbReference>
<dbReference type="InterPro" id="IPR000742">
    <property type="entry name" value="EGF"/>
</dbReference>
<dbReference type="InterPro" id="IPR049883">
    <property type="entry name" value="NOTCH1_EGF-like"/>
</dbReference>
<feature type="disulfide bond" evidence="6">
    <location>
        <begin position="118"/>
        <end position="128"/>
    </location>
</feature>
<dbReference type="PROSITE" id="PS01187">
    <property type="entry name" value="EGF_CA"/>
    <property type="match status" value="2"/>
</dbReference>
<dbReference type="FunFam" id="2.10.25.10:FF:001129">
    <property type="entry name" value="Predicted protein"/>
    <property type="match status" value="1"/>
</dbReference>
<dbReference type="FunFam" id="2.10.25.10:FF:000306">
    <property type="entry name" value="Multiple epidermal growth factor-like domains 6"/>
    <property type="match status" value="1"/>
</dbReference>